<comment type="subcellular location">
    <subcellularLocation>
        <location evidence="1">Nucleus</location>
    </subcellularLocation>
</comment>
<dbReference type="PANTHER" id="PTHR31541">
    <property type="entry name" value="B3 DOMAIN PLANT PROTEIN-RELATED"/>
    <property type="match status" value="1"/>
</dbReference>
<evidence type="ECO:0000256" key="2">
    <source>
        <dbReference type="ARBA" id="ARBA00023015"/>
    </source>
</evidence>
<dbReference type="SUPFAM" id="SSF101936">
    <property type="entry name" value="DNA-binding pseudobarrel domain"/>
    <property type="match status" value="1"/>
</dbReference>
<keyword evidence="4" id="KW-0804">Transcription</keyword>
<keyword evidence="2" id="KW-0805">Transcription regulation</keyword>
<evidence type="ECO:0000256" key="1">
    <source>
        <dbReference type="ARBA" id="ARBA00004123"/>
    </source>
</evidence>
<name>A0A178VW96_ARATH</name>
<evidence type="ECO:0000256" key="3">
    <source>
        <dbReference type="ARBA" id="ARBA00023125"/>
    </source>
</evidence>
<evidence type="ECO:0000259" key="7">
    <source>
        <dbReference type="PROSITE" id="PS50863"/>
    </source>
</evidence>
<dbReference type="CDD" id="cd10017">
    <property type="entry name" value="B3_DNA"/>
    <property type="match status" value="1"/>
</dbReference>
<reference evidence="9" key="1">
    <citation type="journal article" date="2016" name="Proc. Natl. Acad. Sci. U.S.A.">
        <title>Chromosome-level assembly of Arabidopsis thaliana Ler reveals the extent of translocation and inversion polymorphisms.</title>
        <authorList>
            <person name="Zapata L."/>
            <person name="Ding J."/>
            <person name="Willing E.M."/>
            <person name="Hartwig B."/>
            <person name="Bezdan D."/>
            <person name="Jiao W.B."/>
            <person name="Patel V."/>
            <person name="Velikkakam James G."/>
            <person name="Koornneef M."/>
            <person name="Ossowski S."/>
            <person name="Schneeberger K."/>
        </authorList>
    </citation>
    <scope>NUCLEOTIDE SEQUENCE [LARGE SCALE GENOMIC DNA]</scope>
    <source>
        <strain evidence="9">cv. Landsberg erecta</strain>
    </source>
</reference>
<feature type="compositionally biased region" description="Polar residues" evidence="6">
    <location>
        <begin position="68"/>
        <end position="86"/>
    </location>
</feature>
<dbReference type="GO" id="GO:0003677">
    <property type="term" value="F:DNA binding"/>
    <property type="evidence" value="ECO:0007669"/>
    <property type="project" value="UniProtKB-KW"/>
</dbReference>
<dbReference type="EMBL" id="LUHQ01000002">
    <property type="protein sequence ID" value="OAP10138.1"/>
    <property type="molecule type" value="Genomic_DNA"/>
</dbReference>
<feature type="compositionally biased region" description="Basic and acidic residues" evidence="6">
    <location>
        <begin position="35"/>
        <end position="54"/>
    </location>
</feature>
<sequence length="341" mass="39331">MDESDDPRVSESSEFSNFEMLIQVAVMVYDHEYGTHDEHKSKTIDEDTETEARIFGDTIPRKNRTHRSSSSSNKTITPWTRVIEQQRSSELQNPNPESEPSSSSCVTHFKKRRHMDKEESTRKRLKIDSPLEVEPIQTSPPEWLLKVMKREENSYNPKLISTRKLYKTDLASLQARLSVPFKQVKSPDFLTEEETRIIKEQALKIRKEGLSVDFVDPLLNKYVLDLRKWKMSGNWYYVFVNGWNDVVTANRFKVDDFFPLWSFRSGRGKLCFALVPPTASHDGASTSGESCHENPLPDDDSGHCGGECSNGCSSFVLEQRRIKQEHVTKKKKMCFQENPNT</sequence>
<dbReference type="ExpressionAtlas" id="A0A178VW96">
    <property type="expression patterns" value="baseline and differential"/>
</dbReference>
<dbReference type="Gene3D" id="2.40.330.10">
    <property type="entry name" value="DNA-binding pseudobarrel domain"/>
    <property type="match status" value="1"/>
</dbReference>
<dbReference type="GO" id="GO:0005634">
    <property type="term" value="C:nucleus"/>
    <property type="evidence" value="ECO:0007669"/>
    <property type="project" value="UniProtKB-SubCell"/>
</dbReference>
<dbReference type="InterPro" id="IPR005508">
    <property type="entry name" value="At2g31720-like"/>
</dbReference>
<keyword evidence="3" id="KW-0238">DNA-binding</keyword>
<dbReference type="InterPro" id="IPR003340">
    <property type="entry name" value="B3_DNA-bd"/>
</dbReference>
<evidence type="ECO:0000256" key="5">
    <source>
        <dbReference type="ARBA" id="ARBA00023242"/>
    </source>
</evidence>
<evidence type="ECO:0000313" key="8">
    <source>
        <dbReference type="EMBL" id="OAP10138.1"/>
    </source>
</evidence>
<protein>
    <recommendedName>
        <fullName evidence="7">TF-B3 domain-containing protein</fullName>
    </recommendedName>
</protein>
<keyword evidence="5" id="KW-0539">Nucleus</keyword>
<dbReference type="InterPro" id="IPR015300">
    <property type="entry name" value="DNA-bd_pseudobarrel_sf"/>
</dbReference>
<accession>A0A178VW96</accession>
<proteinExistence type="predicted"/>
<dbReference type="AlphaFoldDB" id="A0A178VW96"/>
<feature type="compositionally biased region" description="Low complexity" evidence="6">
    <location>
        <begin position="88"/>
        <end position="104"/>
    </location>
</feature>
<dbReference type="Proteomes" id="UP000078284">
    <property type="component" value="Chromosome 2"/>
</dbReference>
<evidence type="ECO:0000256" key="6">
    <source>
        <dbReference type="SAM" id="MobiDB-lite"/>
    </source>
</evidence>
<feature type="region of interest" description="Disordered" evidence="6">
    <location>
        <begin position="35"/>
        <end position="123"/>
    </location>
</feature>
<gene>
    <name evidence="8" type="ordered locus">AXX17_At2g29330</name>
</gene>
<comment type="caution">
    <text evidence="8">The sequence shown here is derived from an EMBL/GenBank/DDBJ whole genome shotgun (WGS) entry which is preliminary data.</text>
</comment>
<dbReference type="Pfam" id="PF03754">
    <property type="entry name" value="At2g31720-like"/>
    <property type="match status" value="1"/>
</dbReference>
<feature type="domain" description="TF-B3" evidence="7">
    <location>
        <begin position="181"/>
        <end position="278"/>
    </location>
</feature>
<evidence type="ECO:0000313" key="9">
    <source>
        <dbReference type="Proteomes" id="UP000078284"/>
    </source>
</evidence>
<dbReference type="PROSITE" id="PS50863">
    <property type="entry name" value="B3"/>
    <property type="match status" value="1"/>
</dbReference>
<organism evidence="8 9">
    <name type="scientific">Arabidopsis thaliana</name>
    <name type="common">Mouse-ear cress</name>
    <dbReference type="NCBI Taxonomy" id="3702"/>
    <lineage>
        <taxon>Eukaryota</taxon>
        <taxon>Viridiplantae</taxon>
        <taxon>Streptophyta</taxon>
        <taxon>Embryophyta</taxon>
        <taxon>Tracheophyta</taxon>
        <taxon>Spermatophyta</taxon>
        <taxon>Magnoliopsida</taxon>
        <taxon>eudicotyledons</taxon>
        <taxon>Gunneridae</taxon>
        <taxon>Pentapetalae</taxon>
        <taxon>rosids</taxon>
        <taxon>malvids</taxon>
        <taxon>Brassicales</taxon>
        <taxon>Brassicaceae</taxon>
        <taxon>Camelineae</taxon>
        <taxon>Arabidopsis</taxon>
    </lineage>
</organism>
<evidence type="ECO:0000256" key="4">
    <source>
        <dbReference type="ARBA" id="ARBA00023163"/>
    </source>
</evidence>
<dbReference type="PANTHER" id="PTHR31541:SF56">
    <property type="entry name" value="DOMAIN PROTEIN, PUTATIVE (DUF313)-RELATED"/>
    <property type="match status" value="1"/>
</dbReference>